<feature type="transmembrane region" description="Helical" evidence="1">
    <location>
        <begin position="12"/>
        <end position="30"/>
    </location>
</feature>
<dbReference type="RefSeq" id="WP_106160873.1">
    <property type="nucleotide sequence ID" value="NZ_PVTT01000002.1"/>
</dbReference>
<keyword evidence="1" id="KW-0812">Transmembrane</keyword>
<dbReference type="AlphaFoldDB" id="A0A2T0X2V8"/>
<comment type="caution">
    <text evidence="2">The sequence shown here is derived from an EMBL/GenBank/DDBJ whole genome shotgun (WGS) entry which is preliminary data.</text>
</comment>
<accession>A0A2T0X2V8</accession>
<dbReference type="SUPFAM" id="SSF159245">
    <property type="entry name" value="AttH-like"/>
    <property type="match status" value="1"/>
</dbReference>
<dbReference type="CDD" id="cd21471">
    <property type="entry name" value="CrtC-like"/>
    <property type="match status" value="1"/>
</dbReference>
<dbReference type="OrthoDB" id="5491608at2"/>
<evidence type="ECO:0000256" key="1">
    <source>
        <dbReference type="SAM" id="Phobius"/>
    </source>
</evidence>
<gene>
    <name evidence="2" type="ORF">BCF33_2135</name>
</gene>
<evidence type="ECO:0000313" key="3">
    <source>
        <dbReference type="Proteomes" id="UP000238801"/>
    </source>
</evidence>
<proteinExistence type="predicted"/>
<evidence type="ECO:0000313" key="2">
    <source>
        <dbReference type="EMBL" id="PRY93268.1"/>
    </source>
</evidence>
<reference evidence="2 3" key="1">
    <citation type="submission" date="2018-03" db="EMBL/GenBank/DDBJ databases">
        <title>Genomic Encyclopedia of Archaeal and Bacterial Type Strains, Phase II (KMG-II): from individual species to whole genera.</title>
        <authorList>
            <person name="Goeker M."/>
        </authorList>
    </citation>
    <scope>NUCLEOTIDE SEQUENCE [LARGE SCALE GENOMIC DNA]</scope>
    <source>
        <strain evidence="2 3">DSM 29318</strain>
    </source>
</reference>
<organism evidence="2 3">
    <name type="scientific">Hasllibacter halocynthiae</name>
    <dbReference type="NCBI Taxonomy" id="595589"/>
    <lineage>
        <taxon>Bacteria</taxon>
        <taxon>Pseudomonadati</taxon>
        <taxon>Pseudomonadota</taxon>
        <taxon>Alphaproteobacteria</taxon>
        <taxon>Rhodobacterales</taxon>
        <taxon>Roseobacteraceae</taxon>
        <taxon>Hasllibacter</taxon>
    </lineage>
</organism>
<protein>
    <submittedName>
        <fullName evidence="2">Carotenoid 1,2-hydratase</fullName>
    </submittedName>
</protein>
<name>A0A2T0X2V8_9RHOB</name>
<keyword evidence="3" id="KW-1185">Reference proteome</keyword>
<dbReference type="EMBL" id="PVTT01000002">
    <property type="protein sequence ID" value="PRY93268.1"/>
    <property type="molecule type" value="Genomic_DNA"/>
</dbReference>
<keyword evidence="1" id="KW-1133">Transmembrane helix</keyword>
<dbReference type="Proteomes" id="UP000238801">
    <property type="component" value="Unassembled WGS sequence"/>
</dbReference>
<keyword evidence="1" id="KW-0472">Membrane</keyword>
<sequence length="288" mass="32737">MDALEEDGGRGRALNVIAFLGGVFSPWYAWSGRRDPDDNCCMHVVTYGPGGRWAMTDRGRARLRQEEARIDIGASSMRWEGGRVVVDVDERAWPHMERIRGTVTLTPRFVTEVERALTPDGTHVWRPFAPRAEVEVDLGRHGRWRGHGYFDANFGLRPLEEDFDYWVWGRFPDGDGAIVVYDADLADGTKRGMAARFAPDGSVTPVPIPRRMPLPRSRWGVRREAWADAGHAPRQSRAMLGAPFYNRAAIETVLGGVRTEGVHESIDLRRWGAWWMKPMAMMRVPRRR</sequence>